<feature type="compositionally biased region" description="Basic and acidic residues" evidence="1">
    <location>
        <begin position="53"/>
        <end position="73"/>
    </location>
</feature>
<evidence type="ECO:0000313" key="3">
    <source>
        <dbReference type="Proteomes" id="UP000762676"/>
    </source>
</evidence>
<dbReference type="AlphaFoldDB" id="A0AAV4IQJ4"/>
<gene>
    <name evidence="2" type="ORF">ElyMa_004830000</name>
</gene>
<accession>A0AAV4IQJ4</accession>
<protein>
    <submittedName>
        <fullName evidence="2">Uncharacterized protein</fullName>
    </submittedName>
</protein>
<reference evidence="2 3" key="1">
    <citation type="journal article" date="2021" name="Elife">
        <title>Chloroplast acquisition without the gene transfer in kleptoplastic sea slugs, Plakobranchus ocellatus.</title>
        <authorList>
            <person name="Maeda T."/>
            <person name="Takahashi S."/>
            <person name="Yoshida T."/>
            <person name="Shimamura S."/>
            <person name="Takaki Y."/>
            <person name="Nagai Y."/>
            <person name="Toyoda A."/>
            <person name="Suzuki Y."/>
            <person name="Arimoto A."/>
            <person name="Ishii H."/>
            <person name="Satoh N."/>
            <person name="Nishiyama T."/>
            <person name="Hasebe M."/>
            <person name="Maruyama T."/>
            <person name="Minagawa J."/>
            <person name="Obokata J."/>
            <person name="Shigenobu S."/>
        </authorList>
    </citation>
    <scope>NUCLEOTIDE SEQUENCE [LARGE SCALE GENOMIC DNA]</scope>
</reference>
<name>A0AAV4IQJ4_9GAST</name>
<evidence type="ECO:0000256" key="1">
    <source>
        <dbReference type="SAM" id="MobiDB-lite"/>
    </source>
</evidence>
<sequence length="126" mass="13951">MDHIDVITDLHAAKNGDITSNGRANGKKPHRPPDQFPPPPADLWSSNNSLAARDSRGSADMRWDLAGRGEGKGPWRIKSTLRADDDSVLRNNAQRPRRFYSRGLANEPLNIPKCLFLDGHPGFSLL</sequence>
<evidence type="ECO:0000313" key="2">
    <source>
        <dbReference type="EMBL" id="GFS11246.1"/>
    </source>
</evidence>
<dbReference type="Proteomes" id="UP000762676">
    <property type="component" value="Unassembled WGS sequence"/>
</dbReference>
<keyword evidence="3" id="KW-1185">Reference proteome</keyword>
<proteinExistence type="predicted"/>
<comment type="caution">
    <text evidence="2">The sequence shown here is derived from an EMBL/GenBank/DDBJ whole genome shotgun (WGS) entry which is preliminary data.</text>
</comment>
<feature type="region of interest" description="Disordered" evidence="1">
    <location>
        <begin position="13"/>
        <end position="77"/>
    </location>
</feature>
<organism evidence="2 3">
    <name type="scientific">Elysia marginata</name>
    <dbReference type="NCBI Taxonomy" id="1093978"/>
    <lineage>
        <taxon>Eukaryota</taxon>
        <taxon>Metazoa</taxon>
        <taxon>Spiralia</taxon>
        <taxon>Lophotrochozoa</taxon>
        <taxon>Mollusca</taxon>
        <taxon>Gastropoda</taxon>
        <taxon>Heterobranchia</taxon>
        <taxon>Euthyneura</taxon>
        <taxon>Panpulmonata</taxon>
        <taxon>Sacoglossa</taxon>
        <taxon>Placobranchoidea</taxon>
        <taxon>Plakobranchidae</taxon>
        <taxon>Elysia</taxon>
    </lineage>
</organism>
<dbReference type="EMBL" id="BMAT01009661">
    <property type="protein sequence ID" value="GFS11246.1"/>
    <property type="molecule type" value="Genomic_DNA"/>
</dbReference>